<dbReference type="HAMAP" id="MF_01161">
    <property type="entry name" value="tRNA_Ile_lys_synt"/>
    <property type="match status" value="1"/>
</dbReference>
<evidence type="ECO:0000313" key="10">
    <source>
        <dbReference type="EMBL" id="EMY34198.1"/>
    </source>
</evidence>
<gene>
    <name evidence="7" type="primary">tilS</name>
    <name evidence="10" type="ORF">D477_010926</name>
</gene>
<reference evidence="10 11" key="1">
    <citation type="journal article" date="2013" name="Genome Announc.">
        <title>Draft Genome Sequence of Arthrobacter crystallopoietes Strain BAB-32, Revealing Genes for Bioremediation.</title>
        <authorList>
            <person name="Joshi M.N."/>
            <person name="Pandit A.S."/>
            <person name="Sharma A."/>
            <person name="Pandya R.V."/>
            <person name="Desai S.M."/>
            <person name="Saxena A.K."/>
            <person name="Bagatharia S.B."/>
        </authorList>
    </citation>
    <scope>NUCLEOTIDE SEQUENCE [LARGE SCALE GENOMIC DNA]</scope>
    <source>
        <strain evidence="10 11">BAB-32</strain>
    </source>
</reference>
<comment type="catalytic activity">
    <reaction evidence="6 7">
        <text>cytidine(34) in tRNA(Ile2) + L-lysine + ATP = lysidine(34) in tRNA(Ile2) + AMP + diphosphate + H(+)</text>
        <dbReference type="Rhea" id="RHEA:43744"/>
        <dbReference type="Rhea" id="RHEA-COMP:10625"/>
        <dbReference type="Rhea" id="RHEA-COMP:10670"/>
        <dbReference type="ChEBI" id="CHEBI:15378"/>
        <dbReference type="ChEBI" id="CHEBI:30616"/>
        <dbReference type="ChEBI" id="CHEBI:32551"/>
        <dbReference type="ChEBI" id="CHEBI:33019"/>
        <dbReference type="ChEBI" id="CHEBI:82748"/>
        <dbReference type="ChEBI" id="CHEBI:83665"/>
        <dbReference type="ChEBI" id="CHEBI:456215"/>
        <dbReference type="EC" id="6.3.4.19"/>
    </reaction>
</comment>
<dbReference type="RefSeq" id="WP_005269016.1">
    <property type="nucleotide sequence ID" value="NZ_ANPE02000127.1"/>
</dbReference>
<evidence type="ECO:0000256" key="4">
    <source>
        <dbReference type="ARBA" id="ARBA00022741"/>
    </source>
</evidence>
<comment type="similarity">
    <text evidence="7">Belongs to the tRNA(Ile)-lysidine synthase family.</text>
</comment>
<dbReference type="Gene3D" id="3.40.50.620">
    <property type="entry name" value="HUPs"/>
    <property type="match status" value="1"/>
</dbReference>
<dbReference type="GO" id="GO:0005524">
    <property type="term" value="F:ATP binding"/>
    <property type="evidence" value="ECO:0007669"/>
    <property type="project" value="UniProtKB-UniRule"/>
</dbReference>
<dbReference type="OrthoDB" id="5244702at2"/>
<feature type="domain" description="tRNA(Ile)-lysidine synthase substrate-binding" evidence="9">
    <location>
        <begin position="279"/>
        <end position="339"/>
    </location>
</feature>
<keyword evidence="4 7" id="KW-0547">Nucleotide-binding</keyword>
<dbReference type="NCBIfam" id="TIGR02432">
    <property type="entry name" value="lysidine_TilS_N"/>
    <property type="match status" value="1"/>
</dbReference>
<evidence type="ECO:0000256" key="5">
    <source>
        <dbReference type="ARBA" id="ARBA00022840"/>
    </source>
</evidence>
<name>N1V7I5_9MICC</name>
<dbReference type="Pfam" id="PF01171">
    <property type="entry name" value="ATP_bind_3"/>
    <property type="match status" value="1"/>
</dbReference>
<dbReference type="InterPro" id="IPR015262">
    <property type="entry name" value="tRNA_Ile_lys_synt_subst-bd"/>
</dbReference>
<dbReference type="Proteomes" id="UP000010729">
    <property type="component" value="Unassembled WGS sequence"/>
</dbReference>
<evidence type="ECO:0000256" key="3">
    <source>
        <dbReference type="ARBA" id="ARBA00022694"/>
    </source>
</evidence>
<dbReference type="PANTHER" id="PTHR43033:SF1">
    <property type="entry name" value="TRNA(ILE)-LYSIDINE SYNTHASE-RELATED"/>
    <property type="match status" value="1"/>
</dbReference>
<organism evidence="10 11">
    <name type="scientific">Arthrobacter crystallopoietes BAB-32</name>
    <dbReference type="NCBI Taxonomy" id="1246476"/>
    <lineage>
        <taxon>Bacteria</taxon>
        <taxon>Bacillati</taxon>
        <taxon>Actinomycetota</taxon>
        <taxon>Actinomycetes</taxon>
        <taxon>Micrococcales</taxon>
        <taxon>Micrococcaceae</taxon>
        <taxon>Crystallibacter</taxon>
    </lineage>
</organism>
<dbReference type="GO" id="GO:0032267">
    <property type="term" value="F:tRNA(Ile)-lysidine synthase activity"/>
    <property type="evidence" value="ECO:0007669"/>
    <property type="project" value="UniProtKB-EC"/>
</dbReference>
<evidence type="ECO:0000259" key="8">
    <source>
        <dbReference type="Pfam" id="PF01171"/>
    </source>
</evidence>
<dbReference type="AlphaFoldDB" id="N1V7I5"/>
<evidence type="ECO:0000256" key="1">
    <source>
        <dbReference type="ARBA" id="ARBA00022490"/>
    </source>
</evidence>
<sequence>MSGAAQGTRQRRPRLHPLVGTARNHIKASLELLGDQPDPAAPAPLLLVACSGGPDSLALAAVAAYFARPLRDGTQRWRVGAVVVDHGLQPNSADVARQAADQLAGLGLDPVLVRQVQVGQPGLGPEAAARTARYAALDQAAEELSATAVLLGHTLDDQAEQVLLGLGRGSGTRSLAGMPERRGRYLRPFLGLRRQDTEELCALAGLEPWHDPTNRDPKFLRSRVRTEVLPFLEEQLGPGVAEALWRTARILRADADYLEELAGREYLRLRSETASGLELDRHALAELPAAMKHRVIACAAAELGGENPSYERLLAAEALLQRKGSAGPVQLAGKVSVYRKVRGGPVAQDERGYGNLVFRATGPQASDTTP</sequence>
<evidence type="ECO:0000256" key="7">
    <source>
        <dbReference type="HAMAP-Rule" id="MF_01161"/>
    </source>
</evidence>
<dbReference type="GO" id="GO:0006400">
    <property type="term" value="P:tRNA modification"/>
    <property type="evidence" value="ECO:0007669"/>
    <property type="project" value="UniProtKB-UniRule"/>
</dbReference>
<keyword evidence="11" id="KW-1185">Reference proteome</keyword>
<protein>
    <recommendedName>
        <fullName evidence="7">tRNA(Ile)-lysidine synthase</fullName>
        <ecNumber evidence="7">6.3.4.19</ecNumber>
    </recommendedName>
    <alternativeName>
        <fullName evidence="7">tRNA(Ile)-2-lysyl-cytidine synthase</fullName>
    </alternativeName>
    <alternativeName>
        <fullName evidence="7">tRNA(Ile)-lysidine synthetase</fullName>
    </alternativeName>
</protein>
<evidence type="ECO:0000313" key="11">
    <source>
        <dbReference type="Proteomes" id="UP000010729"/>
    </source>
</evidence>
<evidence type="ECO:0000259" key="9">
    <source>
        <dbReference type="Pfam" id="PF09179"/>
    </source>
</evidence>
<comment type="caution">
    <text evidence="10">The sequence shown here is derived from an EMBL/GenBank/DDBJ whole genome shotgun (WGS) entry which is preliminary data.</text>
</comment>
<dbReference type="EC" id="6.3.4.19" evidence="7"/>
<comment type="domain">
    <text evidence="7">The N-terminal region contains the highly conserved SGGXDS motif, predicted to be a P-loop motif involved in ATP binding.</text>
</comment>
<dbReference type="PANTHER" id="PTHR43033">
    <property type="entry name" value="TRNA(ILE)-LYSIDINE SYNTHASE-RELATED"/>
    <property type="match status" value="1"/>
</dbReference>
<dbReference type="InterPro" id="IPR012795">
    <property type="entry name" value="tRNA_Ile_lys_synt_N"/>
</dbReference>
<dbReference type="SUPFAM" id="SSF52402">
    <property type="entry name" value="Adenine nucleotide alpha hydrolases-like"/>
    <property type="match status" value="1"/>
</dbReference>
<keyword evidence="2 7" id="KW-0436">Ligase</keyword>
<comment type="subcellular location">
    <subcellularLocation>
        <location evidence="7">Cytoplasm</location>
    </subcellularLocation>
</comment>
<dbReference type="GO" id="GO:0005737">
    <property type="term" value="C:cytoplasm"/>
    <property type="evidence" value="ECO:0007669"/>
    <property type="project" value="UniProtKB-SubCell"/>
</dbReference>
<keyword evidence="3 7" id="KW-0819">tRNA processing</keyword>
<keyword evidence="1 7" id="KW-0963">Cytoplasm</keyword>
<evidence type="ECO:0000256" key="6">
    <source>
        <dbReference type="ARBA" id="ARBA00048539"/>
    </source>
</evidence>
<dbReference type="SUPFAM" id="SSF82829">
    <property type="entry name" value="MesJ substrate recognition domain-like"/>
    <property type="match status" value="1"/>
</dbReference>
<proteinExistence type="inferred from homology"/>
<dbReference type="EMBL" id="ANPE02000127">
    <property type="protein sequence ID" value="EMY34198.1"/>
    <property type="molecule type" value="Genomic_DNA"/>
</dbReference>
<feature type="domain" description="tRNA(Ile)-lysidine/2-thiocytidine synthase N-terminal" evidence="8">
    <location>
        <begin position="46"/>
        <end position="226"/>
    </location>
</feature>
<keyword evidence="5 7" id="KW-0067">ATP-binding</keyword>
<accession>N1V7I5</accession>
<evidence type="ECO:0000256" key="2">
    <source>
        <dbReference type="ARBA" id="ARBA00022598"/>
    </source>
</evidence>
<dbReference type="Pfam" id="PF09179">
    <property type="entry name" value="TilS"/>
    <property type="match status" value="1"/>
</dbReference>
<feature type="binding site" evidence="7">
    <location>
        <begin position="51"/>
        <end position="56"/>
    </location>
    <ligand>
        <name>ATP</name>
        <dbReference type="ChEBI" id="CHEBI:30616"/>
    </ligand>
</feature>
<comment type="function">
    <text evidence="7">Ligates lysine onto the cytidine present at position 34 of the AUA codon-specific tRNA(Ile) that contains the anticodon CAU, in an ATP-dependent manner. Cytidine is converted to lysidine, thus changing the amino acid specificity of the tRNA from methionine to isoleucine.</text>
</comment>
<dbReference type="CDD" id="cd01992">
    <property type="entry name" value="TilS_N"/>
    <property type="match status" value="1"/>
</dbReference>
<dbReference type="InterPro" id="IPR011063">
    <property type="entry name" value="TilS/TtcA_N"/>
</dbReference>
<dbReference type="Gene3D" id="1.20.59.20">
    <property type="match status" value="1"/>
</dbReference>
<dbReference type="InterPro" id="IPR014729">
    <property type="entry name" value="Rossmann-like_a/b/a_fold"/>
</dbReference>
<dbReference type="InterPro" id="IPR012094">
    <property type="entry name" value="tRNA_Ile_lys_synt"/>
</dbReference>